<proteinExistence type="predicted"/>
<feature type="compositionally biased region" description="Pro residues" evidence="1">
    <location>
        <begin position="25"/>
        <end position="36"/>
    </location>
</feature>
<evidence type="ECO:0000256" key="1">
    <source>
        <dbReference type="SAM" id="MobiDB-lite"/>
    </source>
</evidence>
<dbReference type="EMBL" id="CP090896">
    <property type="protein sequence ID" value="ULT80534.1"/>
    <property type="molecule type" value="Genomic_DNA"/>
</dbReference>
<evidence type="ECO:0000313" key="3">
    <source>
        <dbReference type="Proteomes" id="UP000827892"/>
    </source>
</evidence>
<sequence>MASSSNQTSKRIRPVAVVVGTPRQVQPPRPMTPPPVQQNVFVVQEPQFGEREEMMGAGGWFEPIGPQMIPEPNNPVAPPMIGPQHPIIQGMMIIPPPAIMIQFGKPQSAIPAPHRMHQAFPGNNLVPPPMGQFHGPAHHLGPHQFFQGQAQMFQPQLQFQLVFQPPPPVHGPNQMVPGNGMAMNMVPRPRRVGRPARNMQHDQQQGRLENRGNSH</sequence>
<organism evidence="2 3">
    <name type="scientific">Caenorhabditis briggsae</name>
    <dbReference type="NCBI Taxonomy" id="6238"/>
    <lineage>
        <taxon>Eukaryota</taxon>
        <taxon>Metazoa</taxon>
        <taxon>Ecdysozoa</taxon>
        <taxon>Nematoda</taxon>
        <taxon>Chromadorea</taxon>
        <taxon>Rhabditida</taxon>
        <taxon>Rhabditina</taxon>
        <taxon>Rhabditomorpha</taxon>
        <taxon>Rhabditoidea</taxon>
        <taxon>Rhabditidae</taxon>
        <taxon>Peloderinae</taxon>
        <taxon>Caenorhabditis</taxon>
    </lineage>
</organism>
<protein>
    <submittedName>
        <fullName evidence="2">Uncharacterized protein</fullName>
    </submittedName>
</protein>
<gene>
    <name evidence="2" type="ORF">L3Y34_010836</name>
</gene>
<evidence type="ECO:0000313" key="2">
    <source>
        <dbReference type="EMBL" id="ULT80534.1"/>
    </source>
</evidence>
<accession>A0AAE9CT69</accession>
<reference evidence="2 3" key="1">
    <citation type="submission" date="2022-05" db="EMBL/GenBank/DDBJ databases">
        <title>Chromosome-level reference genomes for two strains of Caenorhabditis briggsae: an improved platform for comparative genomics.</title>
        <authorList>
            <person name="Stevens L."/>
            <person name="Andersen E.C."/>
        </authorList>
    </citation>
    <scope>NUCLEOTIDE SEQUENCE [LARGE SCALE GENOMIC DNA]</scope>
    <source>
        <strain evidence="2">QX1410_ONT</strain>
        <tissue evidence="2">Whole-organism</tissue>
    </source>
</reference>
<feature type="region of interest" description="Disordered" evidence="1">
    <location>
        <begin position="187"/>
        <end position="215"/>
    </location>
</feature>
<dbReference type="AlphaFoldDB" id="A0AAE9CT69"/>
<dbReference type="Proteomes" id="UP000827892">
    <property type="component" value="Chromosome X"/>
</dbReference>
<name>A0AAE9CT69_CAEBR</name>
<feature type="region of interest" description="Disordered" evidence="1">
    <location>
        <begin position="1"/>
        <end position="36"/>
    </location>
</feature>